<evidence type="ECO:0000313" key="2">
    <source>
        <dbReference type="EMBL" id="TFY73061.1"/>
    </source>
</evidence>
<organism evidence="2 3">
    <name type="scientific">Hericium alpestre</name>
    <dbReference type="NCBI Taxonomy" id="135208"/>
    <lineage>
        <taxon>Eukaryota</taxon>
        <taxon>Fungi</taxon>
        <taxon>Dikarya</taxon>
        <taxon>Basidiomycota</taxon>
        <taxon>Agaricomycotina</taxon>
        <taxon>Agaricomycetes</taxon>
        <taxon>Russulales</taxon>
        <taxon>Hericiaceae</taxon>
        <taxon>Hericium</taxon>
    </lineage>
</organism>
<evidence type="ECO:0008006" key="4">
    <source>
        <dbReference type="Google" id="ProtNLM"/>
    </source>
</evidence>
<dbReference type="OrthoDB" id="10003767at2759"/>
<dbReference type="AlphaFoldDB" id="A0A4Y9ZGV7"/>
<reference evidence="2 3" key="1">
    <citation type="submission" date="2019-02" db="EMBL/GenBank/DDBJ databases">
        <title>Genome sequencing of the rare red list fungi Hericium alpestre (H. flagellum).</title>
        <authorList>
            <person name="Buettner E."/>
            <person name="Kellner H."/>
        </authorList>
    </citation>
    <scope>NUCLEOTIDE SEQUENCE [LARGE SCALE GENOMIC DNA]</scope>
    <source>
        <strain evidence="2 3">DSM 108284</strain>
    </source>
</reference>
<comment type="caution">
    <text evidence="2">The sequence shown here is derived from an EMBL/GenBank/DDBJ whole genome shotgun (WGS) entry which is preliminary data.</text>
</comment>
<dbReference type="Proteomes" id="UP000298061">
    <property type="component" value="Unassembled WGS sequence"/>
</dbReference>
<dbReference type="EMBL" id="SFCI01003367">
    <property type="protein sequence ID" value="TFY73061.1"/>
    <property type="molecule type" value="Genomic_DNA"/>
</dbReference>
<dbReference type="STRING" id="135208.A0A4Y9ZGV7"/>
<evidence type="ECO:0000256" key="1">
    <source>
        <dbReference type="SAM" id="MobiDB-lite"/>
    </source>
</evidence>
<protein>
    <recommendedName>
        <fullName evidence="4">Aminoglycoside phosphotransferase domain-containing protein</fullName>
    </recommendedName>
</protein>
<accession>A0A4Y9ZGV7</accession>
<feature type="non-terminal residue" evidence="2">
    <location>
        <position position="1"/>
    </location>
</feature>
<feature type="region of interest" description="Disordered" evidence="1">
    <location>
        <begin position="32"/>
        <end position="66"/>
    </location>
</feature>
<proteinExistence type="predicted"/>
<name>A0A4Y9ZGV7_9AGAM</name>
<feature type="compositionally biased region" description="Acidic residues" evidence="1">
    <location>
        <begin position="41"/>
        <end position="51"/>
    </location>
</feature>
<feature type="compositionally biased region" description="Basic and acidic residues" evidence="1">
    <location>
        <begin position="52"/>
        <end position="65"/>
    </location>
</feature>
<keyword evidence="3" id="KW-1185">Reference proteome</keyword>
<sequence>GLVDWECVSALPLWRACTLPWFLIGRHRAERPNPETYGRAEDEDEPTDEGEGGNRDGEGTGDRRGRPNALYFEHLLEWEQTQLRAVFLDEMERVQPEWVGVHRAGVLRNDFYAAVMQCDDELSRRRVRQWVDRVEAMADEELQGGALSSEYVSLNDRLQS</sequence>
<gene>
    <name evidence="2" type="ORF">EWM64_g10950</name>
</gene>
<evidence type="ECO:0000313" key="3">
    <source>
        <dbReference type="Proteomes" id="UP000298061"/>
    </source>
</evidence>